<evidence type="ECO:0000259" key="4">
    <source>
        <dbReference type="Pfam" id="PF10672"/>
    </source>
</evidence>
<protein>
    <submittedName>
        <fullName evidence="5">Class I SAM-dependent methyltransferase</fullName>
        <ecNumber evidence="5">2.1.1.-</ecNumber>
    </submittedName>
</protein>
<dbReference type="GO" id="GO:0032259">
    <property type="term" value="P:methylation"/>
    <property type="evidence" value="ECO:0007669"/>
    <property type="project" value="UniProtKB-KW"/>
</dbReference>
<dbReference type="Pfam" id="PF10672">
    <property type="entry name" value="Methyltrans_SAM"/>
    <property type="match status" value="1"/>
</dbReference>
<keyword evidence="6" id="KW-1185">Reference proteome</keyword>
<evidence type="ECO:0000256" key="3">
    <source>
        <dbReference type="ARBA" id="ARBA00022691"/>
    </source>
</evidence>
<evidence type="ECO:0000313" key="6">
    <source>
        <dbReference type="Proteomes" id="UP001410394"/>
    </source>
</evidence>
<proteinExistence type="predicted"/>
<evidence type="ECO:0000256" key="1">
    <source>
        <dbReference type="ARBA" id="ARBA00022603"/>
    </source>
</evidence>
<keyword evidence="3" id="KW-0949">S-adenosyl-L-methionine</keyword>
<comment type="caution">
    <text evidence="5">The sequence shown here is derived from an EMBL/GenBank/DDBJ whole genome shotgun (WGS) entry which is preliminary data.</text>
</comment>
<dbReference type="Gene3D" id="3.30.750.80">
    <property type="entry name" value="RNA methyltransferase domain (HRMD) like"/>
    <property type="match status" value="1"/>
</dbReference>
<accession>A0ABU9YVH1</accession>
<dbReference type="InterPro" id="IPR019614">
    <property type="entry name" value="SAM-dep_methyl-trfase"/>
</dbReference>
<reference evidence="5 6" key="1">
    <citation type="journal article" date="2018" name="Int. J. Syst. Evol. Microbiol.">
        <title>Uliginosibacterium sediminicola sp. nov., isolated from freshwater sediment.</title>
        <authorList>
            <person name="Hwang W.M."/>
            <person name="Kim S.M."/>
            <person name="Kang K."/>
            <person name="Ahn T.Y."/>
        </authorList>
    </citation>
    <scope>NUCLEOTIDE SEQUENCE [LARGE SCALE GENOMIC DNA]</scope>
    <source>
        <strain evidence="5 6">M1-21</strain>
    </source>
</reference>
<evidence type="ECO:0000256" key="2">
    <source>
        <dbReference type="ARBA" id="ARBA00022679"/>
    </source>
</evidence>
<dbReference type="Proteomes" id="UP001410394">
    <property type="component" value="Unassembled WGS sequence"/>
</dbReference>
<organism evidence="5 6">
    <name type="scientific">Uliginosibacterium sediminicola</name>
    <dbReference type="NCBI Taxonomy" id="2024550"/>
    <lineage>
        <taxon>Bacteria</taxon>
        <taxon>Pseudomonadati</taxon>
        <taxon>Pseudomonadota</taxon>
        <taxon>Betaproteobacteria</taxon>
        <taxon>Rhodocyclales</taxon>
        <taxon>Zoogloeaceae</taxon>
        <taxon>Uliginosibacterium</taxon>
    </lineage>
</organism>
<evidence type="ECO:0000313" key="5">
    <source>
        <dbReference type="EMBL" id="MEN3067710.1"/>
    </source>
</evidence>
<name>A0ABU9YVH1_9RHOO</name>
<dbReference type="EMBL" id="JBDIVE010000002">
    <property type="protein sequence ID" value="MEN3067710.1"/>
    <property type="molecule type" value="Genomic_DNA"/>
</dbReference>
<dbReference type="RefSeq" id="WP_345918477.1">
    <property type="nucleotide sequence ID" value="NZ_JBDIVE010000002.1"/>
</dbReference>
<dbReference type="EC" id="2.1.1.-" evidence="5"/>
<keyword evidence="1 5" id="KW-0489">Methyltransferase</keyword>
<gene>
    <name evidence="5" type="ORF">ABDB84_04410</name>
</gene>
<dbReference type="PANTHER" id="PTHR43042">
    <property type="entry name" value="SAM-DEPENDENT METHYLTRANSFERASE"/>
    <property type="match status" value="1"/>
</dbReference>
<keyword evidence="2 5" id="KW-0808">Transferase</keyword>
<dbReference type="InterPro" id="IPR029063">
    <property type="entry name" value="SAM-dependent_MTases_sf"/>
</dbReference>
<dbReference type="PANTHER" id="PTHR43042:SF3">
    <property type="entry name" value="RIBOSOMAL RNA LARGE SUBUNIT METHYLTRANSFERASE YWBD-RELATED"/>
    <property type="match status" value="1"/>
</dbReference>
<dbReference type="SUPFAM" id="SSF53335">
    <property type="entry name" value="S-adenosyl-L-methionine-dependent methyltransferases"/>
    <property type="match status" value="1"/>
</dbReference>
<dbReference type="Gene3D" id="3.40.50.150">
    <property type="entry name" value="Vaccinia Virus protein VP39"/>
    <property type="match status" value="1"/>
</dbReference>
<feature type="domain" description="S-adenosylmethionine-dependent methyltransferase" evidence="4">
    <location>
        <begin position="36"/>
        <end position="341"/>
    </location>
</feature>
<dbReference type="GO" id="GO:0008168">
    <property type="term" value="F:methyltransferase activity"/>
    <property type="evidence" value="ECO:0007669"/>
    <property type="project" value="UniProtKB-KW"/>
</dbReference>
<dbReference type="CDD" id="cd02440">
    <property type="entry name" value="AdoMet_MTases"/>
    <property type="match status" value="1"/>
</dbReference>
<sequence>MPDTTAESLLQALTHALHARSALIAQLHAEQTNAYRLFHGSVEGVAGLCVDRYGELLLVQSFHRPLPAALLDTLRAFYAQALPGLQLVYNDRSQAHSRIRNTLDAAEQIAAAQSHEISEGGVKYLIQARHGGQDPWLFLDLRAARRRVMQEAAGKRLLNLFAYTCGVGVAAACAGAAQVLNIDFAEASLAVGKQNAQLNRPPIGVRFLKSDAFAAMRQLSGIGQPQIVRGKRLPPFPKLDKQSFDLVFLDPPRYAKSPFGVVDLINDYPAVFKPALLCTAEGGSLICNNNVADVRRDAWLAQLERSALKAGRPIREIEWIQPDSDFPCRDEHVPLKTVLLRV</sequence>